<evidence type="ECO:0000313" key="1">
    <source>
        <dbReference type="EMBL" id="EHJ36984.1"/>
    </source>
</evidence>
<dbReference type="Proteomes" id="UP000004407">
    <property type="component" value="Unassembled WGS sequence"/>
</dbReference>
<organism evidence="1 2">
    <name type="scientific">Leyella stercorea DSM 18206</name>
    <dbReference type="NCBI Taxonomy" id="1002367"/>
    <lineage>
        <taxon>Bacteria</taxon>
        <taxon>Pseudomonadati</taxon>
        <taxon>Bacteroidota</taxon>
        <taxon>Bacteroidia</taxon>
        <taxon>Bacteroidales</taxon>
        <taxon>Prevotellaceae</taxon>
        <taxon>Leyella</taxon>
    </lineage>
</organism>
<protein>
    <submittedName>
        <fullName evidence="1">Uncharacterized protein</fullName>
    </submittedName>
</protein>
<comment type="caution">
    <text evidence="1">The sequence shown here is derived from an EMBL/GenBank/DDBJ whole genome shotgun (WGS) entry which is preliminary data.</text>
</comment>
<evidence type="ECO:0000313" key="2">
    <source>
        <dbReference type="Proteomes" id="UP000004407"/>
    </source>
</evidence>
<reference evidence="1 2" key="1">
    <citation type="submission" date="2011-08" db="EMBL/GenBank/DDBJ databases">
        <authorList>
            <person name="Weinstock G."/>
            <person name="Sodergren E."/>
            <person name="Clifton S."/>
            <person name="Fulton L."/>
            <person name="Fulton B."/>
            <person name="Courtney L."/>
            <person name="Fronick C."/>
            <person name="Harrison M."/>
            <person name="Strong C."/>
            <person name="Farmer C."/>
            <person name="Delahaunty K."/>
            <person name="Markovic C."/>
            <person name="Hall O."/>
            <person name="Minx P."/>
            <person name="Tomlinson C."/>
            <person name="Mitreva M."/>
            <person name="Hou S."/>
            <person name="Chen J."/>
            <person name="Wollam A."/>
            <person name="Pepin K.H."/>
            <person name="Johnson M."/>
            <person name="Bhonagiri V."/>
            <person name="Zhang X."/>
            <person name="Suruliraj S."/>
            <person name="Warren W."/>
            <person name="Chinwalla A."/>
            <person name="Mardis E.R."/>
            <person name="Wilson R.K."/>
        </authorList>
    </citation>
    <scope>NUCLEOTIDE SEQUENCE [LARGE SCALE GENOMIC DNA]</scope>
    <source>
        <strain evidence="1 2">DSM 18206</strain>
    </source>
</reference>
<dbReference type="AlphaFoldDB" id="G6B109"/>
<gene>
    <name evidence="1" type="ORF">HMPREF0673_02577</name>
</gene>
<proteinExistence type="predicted"/>
<sequence>MSGLRCTNQAVILLPRLMLSTEKSLTLIAHNLFSVTFVTNNTKIPYYLIFISEIYFTYLKK</sequence>
<name>G6B109_9BACT</name>
<accession>G6B109</accession>
<dbReference type="EMBL" id="AFZZ01000220">
    <property type="protein sequence ID" value="EHJ36984.1"/>
    <property type="molecule type" value="Genomic_DNA"/>
</dbReference>
<dbReference type="HOGENOM" id="CLU_2918917_0_0_10"/>